<name>A0AAN7IPQ8_QUERU</name>
<organism evidence="1 2">
    <name type="scientific">Quercus rubra</name>
    <name type="common">Northern red oak</name>
    <name type="synonym">Quercus borealis</name>
    <dbReference type="NCBI Taxonomy" id="3512"/>
    <lineage>
        <taxon>Eukaryota</taxon>
        <taxon>Viridiplantae</taxon>
        <taxon>Streptophyta</taxon>
        <taxon>Embryophyta</taxon>
        <taxon>Tracheophyta</taxon>
        <taxon>Spermatophyta</taxon>
        <taxon>Magnoliopsida</taxon>
        <taxon>eudicotyledons</taxon>
        <taxon>Gunneridae</taxon>
        <taxon>Pentapetalae</taxon>
        <taxon>rosids</taxon>
        <taxon>fabids</taxon>
        <taxon>Fagales</taxon>
        <taxon>Fagaceae</taxon>
        <taxon>Quercus</taxon>
    </lineage>
</organism>
<reference evidence="1 2" key="1">
    <citation type="journal article" date="2023" name="G3 (Bethesda)">
        <title>A haplotype-resolved chromosome-scale genome for Quercus rubra L. provides insights into the genetics of adaptive traits for red oak species.</title>
        <authorList>
            <person name="Kapoor B."/>
            <person name="Jenkins J."/>
            <person name="Schmutz J."/>
            <person name="Zhebentyayeva T."/>
            <person name="Kuelheim C."/>
            <person name="Coggeshall M."/>
            <person name="Heim C."/>
            <person name="Lasky J.R."/>
            <person name="Leites L."/>
            <person name="Islam-Faridi N."/>
            <person name="Romero-Severson J."/>
            <person name="DeLeo V.L."/>
            <person name="Lucas S.M."/>
            <person name="Lazic D."/>
            <person name="Gailing O."/>
            <person name="Carlson J."/>
            <person name="Staton M."/>
        </authorList>
    </citation>
    <scope>NUCLEOTIDE SEQUENCE [LARGE SCALE GENOMIC DNA]</scope>
    <source>
        <strain evidence="1">Pseudo-F2</strain>
    </source>
</reference>
<proteinExistence type="predicted"/>
<protein>
    <submittedName>
        <fullName evidence="1">Uncharacterized protein</fullName>
    </submittedName>
</protein>
<sequence length="72" mass="8413">MLHCTVKKCGAAVTMDYTYVQVIKILHFYILKAFSHNLKFLGSIAHEHTLKVPREKMQLKESILVEFKEFLC</sequence>
<dbReference type="Proteomes" id="UP001324115">
    <property type="component" value="Unassembled WGS sequence"/>
</dbReference>
<gene>
    <name evidence="1" type="ORF">RGQ29_025119</name>
</gene>
<dbReference type="EMBL" id="JAXUIC010000007">
    <property type="protein sequence ID" value="KAK4581830.1"/>
    <property type="molecule type" value="Genomic_DNA"/>
</dbReference>
<accession>A0AAN7IPQ8</accession>
<evidence type="ECO:0000313" key="1">
    <source>
        <dbReference type="EMBL" id="KAK4581830.1"/>
    </source>
</evidence>
<comment type="caution">
    <text evidence="1">The sequence shown here is derived from an EMBL/GenBank/DDBJ whole genome shotgun (WGS) entry which is preliminary data.</text>
</comment>
<evidence type="ECO:0000313" key="2">
    <source>
        <dbReference type="Proteomes" id="UP001324115"/>
    </source>
</evidence>
<keyword evidence="2" id="KW-1185">Reference proteome</keyword>
<dbReference type="AlphaFoldDB" id="A0AAN7IPQ8"/>